<dbReference type="GO" id="GO:0043190">
    <property type="term" value="C:ATP-binding cassette (ABC) transporter complex"/>
    <property type="evidence" value="ECO:0007669"/>
    <property type="project" value="TreeGrafter"/>
</dbReference>
<gene>
    <name evidence="12" type="primary">ykoD_5</name>
    <name evidence="12" type="ORF">DFSSTS7063_01898</name>
</gene>
<evidence type="ECO:0000313" key="12">
    <source>
        <dbReference type="EMBL" id="VUX11602.1"/>
    </source>
</evidence>
<reference evidence="12 13" key="1">
    <citation type="submission" date="2019-07" db="EMBL/GenBank/DDBJ databases">
        <authorList>
            <person name="Hibberd C M."/>
            <person name="Gehrig L. J."/>
            <person name="Chang H.-W."/>
            <person name="Venkatesh S."/>
        </authorList>
    </citation>
    <scope>NUCLEOTIDE SEQUENCE [LARGE SCALE GENOMIC DNA]</scope>
    <source>
        <strain evidence="12">Dorea_formicigenerans_SSTS_Bg7063</strain>
    </source>
</reference>
<dbReference type="GO" id="GO:0005524">
    <property type="term" value="F:ATP binding"/>
    <property type="evidence" value="ECO:0007669"/>
    <property type="project" value="UniProtKB-KW"/>
</dbReference>
<evidence type="ECO:0000313" key="13">
    <source>
        <dbReference type="Proteomes" id="UP000358366"/>
    </source>
</evidence>
<dbReference type="InterPro" id="IPR050095">
    <property type="entry name" value="ECF_ABC_transporter_ATP-bd"/>
</dbReference>
<name>A0A564TWK3_9FIRM</name>
<dbReference type="AlphaFoldDB" id="A0A564TWK3"/>
<dbReference type="SMART" id="SM00382">
    <property type="entry name" value="AAA"/>
    <property type="match status" value="2"/>
</dbReference>
<dbReference type="Gene3D" id="3.40.50.300">
    <property type="entry name" value="P-loop containing nucleotide triphosphate hydrolases"/>
    <property type="match status" value="2"/>
</dbReference>
<comment type="similarity">
    <text evidence="2">Belongs to the ABC transporter superfamily.</text>
</comment>
<dbReference type="PROSITE" id="PS00211">
    <property type="entry name" value="ABC_TRANSPORTER_1"/>
    <property type="match status" value="2"/>
</dbReference>
<feature type="domain" description="ABC transporter" evidence="11">
    <location>
        <begin position="269"/>
        <end position="466"/>
    </location>
</feature>
<evidence type="ECO:0000256" key="9">
    <source>
        <dbReference type="ARBA" id="ARBA00023136"/>
    </source>
</evidence>
<evidence type="ECO:0000256" key="4">
    <source>
        <dbReference type="ARBA" id="ARBA00022475"/>
    </source>
</evidence>
<dbReference type="CDD" id="cd03225">
    <property type="entry name" value="ABC_cobalt_CbiO_domain1"/>
    <property type="match status" value="1"/>
</dbReference>
<evidence type="ECO:0000259" key="11">
    <source>
        <dbReference type="PROSITE" id="PS50893"/>
    </source>
</evidence>
<dbReference type="PROSITE" id="PS50893">
    <property type="entry name" value="ABC_TRANSPORTER_2"/>
    <property type="match status" value="2"/>
</dbReference>
<keyword evidence="7 12" id="KW-0067">ATP-binding</keyword>
<dbReference type="GO" id="GO:0042626">
    <property type="term" value="F:ATPase-coupled transmembrane transporter activity"/>
    <property type="evidence" value="ECO:0007669"/>
    <property type="project" value="TreeGrafter"/>
</dbReference>
<evidence type="ECO:0000256" key="8">
    <source>
        <dbReference type="ARBA" id="ARBA00022967"/>
    </source>
</evidence>
<comment type="function">
    <text evidence="10">Probably part of an ABC transporter complex. Responsible for energy coupling to the transport system.</text>
</comment>
<evidence type="ECO:0000256" key="7">
    <source>
        <dbReference type="ARBA" id="ARBA00022840"/>
    </source>
</evidence>
<dbReference type="SUPFAM" id="SSF52540">
    <property type="entry name" value="P-loop containing nucleoside triphosphate hydrolases"/>
    <property type="match status" value="2"/>
</dbReference>
<keyword evidence="8" id="KW-1278">Translocase</keyword>
<proteinExistence type="inferred from homology"/>
<evidence type="ECO:0000256" key="10">
    <source>
        <dbReference type="ARBA" id="ARBA00025157"/>
    </source>
</evidence>
<keyword evidence="12" id="KW-0378">Hydrolase</keyword>
<dbReference type="GO" id="GO:0016887">
    <property type="term" value="F:ATP hydrolysis activity"/>
    <property type="evidence" value="ECO:0007669"/>
    <property type="project" value="InterPro"/>
</dbReference>
<sequence>MGNNIIEIKNVTFAYQKDKILKNVSLSVKEGSCILLCGESGCGKTSITKLINGLIPHFIAGEQFEGQVLINGEKIANKKMYQLAKQVGSVFQNPKSQFFYMDSDSELTFALENQGVPGEKIAEKADFVVKQLEIEDLVHRNLFTMSGGEKQLLAFASIYISNPQIYVLDEPSSNLDITAMERIRKQIQLICQQGKTVIIAEHRLSYLADLVDYAIYLKDGKISRIFTGEAFRGLSKDRLSAMGLRNTEKVNIACKVQSTKQEILKHWDLQIKELCVKKGGKTIFSHLNLGLNEGEIVGIIGHNGVGKSTLLRCLCGLEKESAGEIILYGKRIRPKERTKKIYMVMQDVNHQLFGESVGEECKMLIEDDSERDIETVLKEFDLLEEKERHPLSLSGGQKQRLVLATAVLGKRKILALDEPTSGLDYGHMTEVSRRLRMLAEQGYMILIVTHDIEFINDSCDRCFIIE</sequence>
<dbReference type="InterPro" id="IPR003439">
    <property type="entry name" value="ABC_transporter-like_ATP-bd"/>
</dbReference>
<dbReference type="RefSeq" id="WP_243131107.1">
    <property type="nucleotide sequence ID" value="NZ_CABHNI010000032.1"/>
</dbReference>
<evidence type="ECO:0000256" key="1">
    <source>
        <dbReference type="ARBA" id="ARBA00004202"/>
    </source>
</evidence>
<evidence type="ECO:0000256" key="5">
    <source>
        <dbReference type="ARBA" id="ARBA00022737"/>
    </source>
</evidence>
<keyword evidence="5" id="KW-0677">Repeat</keyword>
<keyword evidence="4" id="KW-1003">Cell membrane</keyword>
<evidence type="ECO:0000256" key="3">
    <source>
        <dbReference type="ARBA" id="ARBA00022448"/>
    </source>
</evidence>
<keyword evidence="9" id="KW-0472">Membrane</keyword>
<dbReference type="EMBL" id="CABHNI010000032">
    <property type="protein sequence ID" value="VUX11602.1"/>
    <property type="molecule type" value="Genomic_DNA"/>
</dbReference>
<dbReference type="PANTHER" id="PTHR43553:SF23">
    <property type="entry name" value="ABC TRANSPORTER ATP-BINDING COMPONENT"/>
    <property type="match status" value="1"/>
</dbReference>
<dbReference type="Proteomes" id="UP000358366">
    <property type="component" value="Unassembled WGS sequence"/>
</dbReference>
<dbReference type="PANTHER" id="PTHR43553">
    <property type="entry name" value="HEAVY METAL TRANSPORTER"/>
    <property type="match status" value="1"/>
</dbReference>
<dbReference type="InterPro" id="IPR027417">
    <property type="entry name" value="P-loop_NTPase"/>
</dbReference>
<dbReference type="Pfam" id="PF00005">
    <property type="entry name" value="ABC_tran"/>
    <property type="match status" value="2"/>
</dbReference>
<organism evidence="12 13">
    <name type="scientific">Dorea formicigenerans</name>
    <dbReference type="NCBI Taxonomy" id="39486"/>
    <lineage>
        <taxon>Bacteria</taxon>
        <taxon>Bacillati</taxon>
        <taxon>Bacillota</taxon>
        <taxon>Clostridia</taxon>
        <taxon>Lachnospirales</taxon>
        <taxon>Lachnospiraceae</taxon>
        <taxon>Dorea</taxon>
    </lineage>
</organism>
<dbReference type="EC" id="3.6.3.-" evidence="12"/>
<evidence type="ECO:0000256" key="2">
    <source>
        <dbReference type="ARBA" id="ARBA00005417"/>
    </source>
</evidence>
<comment type="subcellular location">
    <subcellularLocation>
        <location evidence="1">Cell membrane</location>
        <topology evidence="1">Peripheral membrane protein</topology>
    </subcellularLocation>
</comment>
<dbReference type="InterPro" id="IPR015856">
    <property type="entry name" value="ABC_transpr_CbiO/EcfA_su"/>
</dbReference>
<dbReference type="InterPro" id="IPR003593">
    <property type="entry name" value="AAA+_ATPase"/>
</dbReference>
<evidence type="ECO:0000256" key="6">
    <source>
        <dbReference type="ARBA" id="ARBA00022741"/>
    </source>
</evidence>
<feature type="domain" description="ABC transporter" evidence="11">
    <location>
        <begin position="6"/>
        <end position="244"/>
    </location>
</feature>
<protein>
    <submittedName>
        <fullName evidence="12">HMP/thiamine import ATP-binding protein YkoD</fullName>
        <ecNumber evidence="12">3.6.3.-</ecNumber>
    </submittedName>
</protein>
<keyword evidence="3" id="KW-0813">Transport</keyword>
<accession>A0A564TWK3</accession>
<keyword evidence="6" id="KW-0547">Nucleotide-binding</keyword>
<dbReference type="InterPro" id="IPR017871">
    <property type="entry name" value="ABC_transporter-like_CS"/>
</dbReference>